<dbReference type="Proteomes" id="UP000010433">
    <property type="component" value="Unassembled WGS sequence"/>
</dbReference>
<dbReference type="EMBL" id="AMEP01000085">
    <property type="protein sequence ID" value="EKY00558.1"/>
    <property type="molecule type" value="Genomic_DNA"/>
</dbReference>
<reference evidence="1 2" key="1">
    <citation type="submission" date="2012-05" db="EMBL/GenBank/DDBJ databases">
        <authorList>
            <person name="Weinstock G."/>
            <person name="Sodergren E."/>
            <person name="Lobos E.A."/>
            <person name="Fulton L."/>
            <person name="Fulton R."/>
            <person name="Courtney L."/>
            <person name="Fronick C."/>
            <person name="O'Laughlin M."/>
            <person name="Godfrey J."/>
            <person name="Wilson R.M."/>
            <person name="Miner T."/>
            <person name="Farmer C."/>
            <person name="Delehaunty K."/>
            <person name="Cordes M."/>
            <person name="Minx P."/>
            <person name="Tomlinson C."/>
            <person name="Chen J."/>
            <person name="Wollam A."/>
            <person name="Pepin K.H."/>
            <person name="Bhonagiri V."/>
            <person name="Zhang X."/>
            <person name="Suruliraj S."/>
            <person name="Warren W."/>
            <person name="Mitreva M."/>
            <person name="Mardis E.R."/>
            <person name="Wilson R.K."/>
        </authorList>
    </citation>
    <scope>NUCLEOTIDE SEQUENCE [LARGE SCALE GENOMIC DNA]</scope>
    <source>
        <strain evidence="1 2">F0055</strain>
    </source>
</reference>
<organism evidence="1 2">
    <name type="scientific">Hoylesella saccharolytica F0055</name>
    <dbReference type="NCBI Taxonomy" id="1127699"/>
    <lineage>
        <taxon>Bacteria</taxon>
        <taxon>Pseudomonadati</taxon>
        <taxon>Bacteroidota</taxon>
        <taxon>Bacteroidia</taxon>
        <taxon>Bacteroidales</taxon>
        <taxon>Prevotellaceae</taxon>
        <taxon>Hoylesella</taxon>
    </lineage>
</organism>
<dbReference type="HOGENOM" id="CLU_3121287_0_0_10"/>
<evidence type="ECO:0000313" key="2">
    <source>
        <dbReference type="Proteomes" id="UP000010433"/>
    </source>
</evidence>
<evidence type="ECO:0000313" key="1">
    <source>
        <dbReference type="EMBL" id="EKY00558.1"/>
    </source>
</evidence>
<protein>
    <submittedName>
        <fullName evidence="1">Uncharacterized protein</fullName>
    </submittedName>
</protein>
<name>L1NB05_9BACT</name>
<sequence>MGIIVFYRNQFLFQSSANLRQKRQKTKHCKAAKQLTDSPTLLADKPTAIK</sequence>
<gene>
    <name evidence="1" type="ORF">HMPREF9151_01239</name>
</gene>
<proteinExistence type="predicted"/>
<comment type="caution">
    <text evidence="1">The sequence shown here is derived from an EMBL/GenBank/DDBJ whole genome shotgun (WGS) entry which is preliminary data.</text>
</comment>
<accession>L1NB05</accession>
<keyword evidence="2" id="KW-1185">Reference proteome</keyword>
<dbReference type="AlphaFoldDB" id="L1NB05"/>